<evidence type="ECO:0000256" key="6">
    <source>
        <dbReference type="ARBA" id="ARBA00023242"/>
    </source>
</evidence>
<evidence type="ECO:0000256" key="8">
    <source>
        <dbReference type="SAM" id="MobiDB-lite"/>
    </source>
</evidence>
<feature type="domain" description="C2H2-type" evidence="9">
    <location>
        <begin position="1089"/>
        <end position="1117"/>
    </location>
</feature>
<proteinExistence type="predicted"/>
<dbReference type="Pfam" id="PF00096">
    <property type="entry name" value="zf-C2H2"/>
    <property type="match status" value="2"/>
</dbReference>
<feature type="domain" description="C2H2-type" evidence="9">
    <location>
        <begin position="1138"/>
        <end position="1165"/>
    </location>
</feature>
<dbReference type="InterPro" id="IPR050331">
    <property type="entry name" value="Zinc_finger"/>
</dbReference>
<feature type="region of interest" description="Disordered" evidence="8">
    <location>
        <begin position="395"/>
        <end position="415"/>
    </location>
</feature>
<keyword evidence="4 7" id="KW-0863">Zinc-finger</keyword>
<feature type="compositionally biased region" description="Basic and acidic residues" evidence="8">
    <location>
        <begin position="334"/>
        <end position="344"/>
    </location>
</feature>
<evidence type="ECO:0000256" key="2">
    <source>
        <dbReference type="ARBA" id="ARBA00022723"/>
    </source>
</evidence>
<feature type="compositionally biased region" description="Basic and acidic residues" evidence="8">
    <location>
        <begin position="360"/>
        <end position="378"/>
    </location>
</feature>
<feature type="compositionally biased region" description="Polar residues" evidence="8">
    <location>
        <begin position="346"/>
        <end position="359"/>
    </location>
</feature>
<feature type="domain" description="C2H2-type" evidence="9">
    <location>
        <begin position="18"/>
        <end position="45"/>
    </location>
</feature>
<feature type="region of interest" description="Disordered" evidence="8">
    <location>
        <begin position="554"/>
        <end position="575"/>
    </location>
</feature>
<dbReference type="OrthoDB" id="8667566at2759"/>
<evidence type="ECO:0000256" key="1">
    <source>
        <dbReference type="ARBA" id="ARBA00004123"/>
    </source>
</evidence>
<feature type="region of interest" description="Disordered" evidence="8">
    <location>
        <begin position="674"/>
        <end position="693"/>
    </location>
</feature>
<dbReference type="Gene3D" id="3.30.160.60">
    <property type="entry name" value="Classic Zinc Finger"/>
    <property type="match status" value="5"/>
</dbReference>
<dbReference type="Pfam" id="PF13894">
    <property type="entry name" value="zf-C2H2_4"/>
    <property type="match status" value="1"/>
</dbReference>
<dbReference type="GO" id="GO:0005634">
    <property type="term" value="C:nucleus"/>
    <property type="evidence" value="ECO:0007669"/>
    <property type="project" value="UniProtKB-SubCell"/>
</dbReference>
<feature type="domain" description="C2H2-type" evidence="9">
    <location>
        <begin position="873"/>
        <end position="900"/>
    </location>
</feature>
<organism evidence="10 11">
    <name type="scientific">Triplophysa rosa</name>
    <name type="common">Cave loach</name>
    <dbReference type="NCBI Taxonomy" id="992332"/>
    <lineage>
        <taxon>Eukaryota</taxon>
        <taxon>Metazoa</taxon>
        <taxon>Chordata</taxon>
        <taxon>Craniata</taxon>
        <taxon>Vertebrata</taxon>
        <taxon>Euteleostomi</taxon>
        <taxon>Actinopterygii</taxon>
        <taxon>Neopterygii</taxon>
        <taxon>Teleostei</taxon>
        <taxon>Ostariophysi</taxon>
        <taxon>Cypriniformes</taxon>
        <taxon>Nemacheilidae</taxon>
        <taxon>Triplophysa</taxon>
    </lineage>
</organism>
<dbReference type="PROSITE" id="PS50157">
    <property type="entry name" value="ZINC_FINGER_C2H2_2"/>
    <property type="match status" value="10"/>
</dbReference>
<feature type="compositionally biased region" description="Polar residues" evidence="8">
    <location>
        <begin position="279"/>
        <end position="291"/>
    </location>
</feature>
<name>A0A9W7WQB0_TRIRA</name>
<dbReference type="PROSITE" id="PS00028">
    <property type="entry name" value="ZINC_FINGER_C2H2_1"/>
    <property type="match status" value="8"/>
</dbReference>
<feature type="domain" description="C2H2-type" evidence="9">
    <location>
        <begin position="1265"/>
        <end position="1288"/>
    </location>
</feature>
<feature type="domain" description="C2H2-type" evidence="9">
    <location>
        <begin position="497"/>
        <end position="524"/>
    </location>
</feature>
<feature type="compositionally biased region" description="Low complexity" evidence="8">
    <location>
        <begin position="617"/>
        <end position="646"/>
    </location>
</feature>
<feature type="domain" description="C2H2-type" evidence="9">
    <location>
        <begin position="983"/>
        <end position="1010"/>
    </location>
</feature>
<dbReference type="PANTHER" id="PTHR16515">
    <property type="entry name" value="PR DOMAIN ZINC FINGER PROTEIN"/>
    <property type="match status" value="1"/>
</dbReference>
<keyword evidence="3" id="KW-0677">Repeat</keyword>
<feature type="region of interest" description="Disordered" evidence="8">
    <location>
        <begin position="700"/>
        <end position="730"/>
    </location>
</feature>
<keyword evidence="11" id="KW-1185">Reference proteome</keyword>
<dbReference type="Pfam" id="PF13912">
    <property type="entry name" value="zf-C2H2_6"/>
    <property type="match status" value="2"/>
</dbReference>
<feature type="region of interest" description="Disordered" evidence="8">
    <location>
        <begin position="608"/>
        <end position="669"/>
    </location>
</feature>
<keyword evidence="6" id="KW-0539">Nucleus</keyword>
<dbReference type="InterPro" id="IPR036236">
    <property type="entry name" value="Znf_C2H2_sf"/>
</dbReference>
<feature type="domain" description="C2H2-type" evidence="9">
    <location>
        <begin position="1221"/>
        <end position="1249"/>
    </location>
</feature>
<feature type="compositionally biased region" description="Polar residues" evidence="8">
    <location>
        <begin position="134"/>
        <end position="149"/>
    </location>
</feature>
<evidence type="ECO:0000256" key="3">
    <source>
        <dbReference type="ARBA" id="ARBA00022737"/>
    </source>
</evidence>
<sequence>MLGLQETRSPGTPTSKTYSCVACSATFQSLASLLVHQASHADEISCQPESTLPTCVTCGTLFSSADLLEKHNCLALPTPAAQKMHVCDCGEEFDALSALEEHKMLHKPNEQVSLSLDINPHHLEMELDNKTDSSHPVSDQASPNRSPCHSNEEPIVKSASSASEADIKAMASTTDTSTVEENVKSASASEADIEMASTTEISIPTKENVKSSSSASEADIEMASTTEISIPTKENVKSSSSASEADIEMASTTEISIPMKENVKSSSSASEADIEMASASDTSVPMQENVKSSSSASEAEIKDMASTTDISITAEKDIVNEQDDVLEPHESLLPHHVTEEKEPVLENNSDTLEPSSTSNHPEHASEESARSHKESTGCDKKSILKILASAYMSHRQPGHINPIPTKRNQPPRKVAPRAPMQFAPAITMPKSEPQKKESNTKCPEKVLSFPSAVLNVKTGKKKKKKRKIISVIQTLYPVVMLETRQKLFGKDKVEGRHKCGICRRVFQNTDNLIMHHAQHKKERVKFCFRCQQFVICAAENHMCFSTFAGNSQRPPVVENKSPTLPSPSPTTAQKQRRFQCSICKRAYIWKRNLKRHTLKGKCTPILTSSATAGNQDNGNPPSNSSEPPSSSSKPAPNSSNFPPNSNKLHSKNDSSREVQDSKVNEISKHVNVGVGTETIKTEEQNTEFSIEGKNQTVLKIPPPSHKPVNQLPSPSFVSNSKPTESTKTEQNVELPANVVETEAEDQDQFEEKQWTMPLDDAEIDVLIDGDQEDMDNEDNFADVAKKDSNEDEDVVIVESPDDLEMDSLLPSNGFNVHVSDEGIKRFVCAGCQRSYSRRFTLMQHLSICGARKLKQQKRFEKTSSGVPGPLKKFPCPQCGKFFSRKDNMNMHRKRCSGTIPNPPIVPSIVENKTQPAQENLFVLSPSTETPSVRPESSRSSSSNWGIMSLPPVLPRRVTCECGASFTCPRLLFEHLQLHAQESYICPHCGENLQSWMDFEAHQQVHRQSQNQAVEQRGPQMHPRPFPQMTQLHVPTRQQPRPFSQVLQSHIPSGPQQPPGFQTSEMNLKAQPSALLPPQNFNHSPYPETVTCYRCKKTFSGRRSLLRHLRLSCRGDAAGQKKPSVQIQSNASKPTFKPLRCPVCVRWFSCLDGLKRHLVSHSRQPTLSCEQCGQNCPSYQALEEHKRNVHKVNSGIVSANVKQEQVCKEGAQSAQKNAPTDFQCHICLRYYPKLQSLKDHVRKVHRPKQPKPINLTVVDPFRSGQFQCQICMRAYPDIKSLKNHRRRVHRILGGVFQSAKGTEQNRTPDHFQCQICGSSYPDISALQNHKRMVHRVFGGLELGNHSAKPTQSVQVSNLQLS</sequence>
<evidence type="ECO:0000256" key="5">
    <source>
        <dbReference type="ARBA" id="ARBA00022833"/>
    </source>
</evidence>
<accession>A0A9W7WQB0</accession>
<keyword evidence="2" id="KW-0479">Metal-binding</keyword>
<comment type="subcellular location">
    <subcellularLocation>
        <location evidence="1">Nucleus</location>
    </subcellularLocation>
</comment>
<feature type="region of interest" description="Disordered" evidence="8">
    <location>
        <begin position="128"/>
        <end position="302"/>
    </location>
</feature>
<feature type="region of interest" description="Disordered" evidence="8">
    <location>
        <begin position="334"/>
        <end position="378"/>
    </location>
</feature>
<feature type="compositionally biased region" description="Basic and acidic residues" evidence="8">
    <location>
        <begin position="650"/>
        <end position="668"/>
    </location>
</feature>
<dbReference type="SMART" id="SM00355">
    <property type="entry name" value="ZnF_C2H2"/>
    <property type="match status" value="14"/>
</dbReference>
<dbReference type="GO" id="GO:0008270">
    <property type="term" value="F:zinc ion binding"/>
    <property type="evidence" value="ECO:0007669"/>
    <property type="project" value="UniProtKB-KW"/>
</dbReference>
<feature type="compositionally biased region" description="Polar residues" evidence="8">
    <location>
        <begin position="710"/>
        <end position="730"/>
    </location>
</feature>
<feature type="domain" description="C2H2-type" evidence="9">
    <location>
        <begin position="1310"/>
        <end position="1333"/>
    </location>
</feature>
<dbReference type="InterPro" id="IPR013087">
    <property type="entry name" value="Znf_C2H2_type"/>
</dbReference>
<feature type="compositionally biased region" description="Polar residues" evidence="8">
    <location>
        <begin position="171"/>
        <end position="188"/>
    </location>
</feature>
<evidence type="ECO:0000313" key="10">
    <source>
        <dbReference type="EMBL" id="KAI7806505.1"/>
    </source>
</evidence>
<dbReference type="EMBL" id="JAFHDT010000008">
    <property type="protein sequence ID" value="KAI7806505.1"/>
    <property type="molecule type" value="Genomic_DNA"/>
</dbReference>
<dbReference type="Proteomes" id="UP001059041">
    <property type="component" value="Linkage Group LG8"/>
</dbReference>
<evidence type="ECO:0000256" key="7">
    <source>
        <dbReference type="PROSITE-ProRule" id="PRU00042"/>
    </source>
</evidence>
<evidence type="ECO:0000313" key="11">
    <source>
        <dbReference type="Proteomes" id="UP001059041"/>
    </source>
</evidence>
<dbReference type="GO" id="GO:0010468">
    <property type="term" value="P:regulation of gene expression"/>
    <property type="evidence" value="ECO:0007669"/>
    <property type="project" value="TreeGrafter"/>
</dbReference>
<keyword evidence="5" id="KW-0862">Zinc</keyword>
<reference evidence="10" key="1">
    <citation type="submission" date="2021-02" db="EMBL/GenBank/DDBJ databases">
        <title>Comparative genomics reveals that relaxation of natural selection precedes convergent phenotypic evolution of cavefish.</title>
        <authorList>
            <person name="Peng Z."/>
        </authorList>
    </citation>
    <scope>NUCLEOTIDE SEQUENCE</scope>
    <source>
        <tissue evidence="10">Muscle</tissue>
    </source>
</reference>
<dbReference type="SUPFAM" id="SSF57667">
    <property type="entry name" value="beta-beta-alpha zinc fingers"/>
    <property type="match status" value="3"/>
</dbReference>
<dbReference type="PANTHER" id="PTHR16515:SF49">
    <property type="entry name" value="GASTRULA ZINC FINGER PROTEIN XLCGF49.1-LIKE-RELATED"/>
    <property type="match status" value="1"/>
</dbReference>
<evidence type="ECO:0000256" key="4">
    <source>
        <dbReference type="ARBA" id="ARBA00022771"/>
    </source>
</evidence>
<gene>
    <name evidence="10" type="ORF">IRJ41_007181</name>
</gene>
<comment type="caution">
    <text evidence="10">The sequence shown here is derived from an EMBL/GenBank/DDBJ whole genome shotgun (WGS) entry which is preliminary data.</text>
</comment>
<protein>
    <submittedName>
        <fullName evidence="10">Zinc finger protein 208-like</fullName>
    </submittedName>
</protein>
<evidence type="ECO:0000259" key="9">
    <source>
        <dbReference type="PROSITE" id="PS50157"/>
    </source>
</evidence>
<feature type="domain" description="C2H2-type" evidence="9">
    <location>
        <begin position="1166"/>
        <end position="1189"/>
    </location>
</feature>